<sequence>MTQRFLGAGLALFGLAIVYLSLQLPAPIAATRIQYGAGFFPIILGSVIAIAGALLAVAKTALVHEEEGDRYALRDFGKPLVVLIAALIYVFFSQQIGFLLLAPVILTGLLLLGRVGWLQALAIGIIGSVVIYIVFAKFLLVPLPLGLLTPWSGWI</sequence>
<evidence type="ECO:0000259" key="2">
    <source>
        <dbReference type="Pfam" id="PF07331"/>
    </source>
</evidence>
<accession>A0A1G7RX99</accession>
<evidence type="ECO:0000256" key="1">
    <source>
        <dbReference type="SAM" id="Phobius"/>
    </source>
</evidence>
<keyword evidence="1" id="KW-0812">Transmembrane</keyword>
<dbReference type="STRING" id="440168.SAMN04487974_101182"/>
<feature type="domain" description="DUF1468" evidence="2">
    <location>
        <begin position="8"/>
        <end position="144"/>
    </location>
</feature>
<proteinExistence type="predicted"/>
<organism evidence="3 4">
    <name type="scientific">Pelagibacterium luteolum</name>
    <dbReference type="NCBI Taxonomy" id="440168"/>
    <lineage>
        <taxon>Bacteria</taxon>
        <taxon>Pseudomonadati</taxon>
        <taxon>Pseudomonadota</taxon>
        <taxon>Alphaproteobacteria</taxon>
        <taxon>Hyphomicrobiales</taxon>
        <taxon>Devosiaceae</taxon>
        <taxon>Pelagibacterium</taxon>
    </lineage>
</organism>
<dbReference type="OrthoDB" id="8456311at2"/>
<evidence type="ECO:0000313" key="4">
    <source>
        <dbReference type="Proteomes" id="UP000199495"/>
    </source>
</evidence>
<evidence type="ECO:0000313" key="3">
    <source>
        <dbReference type="EMBL" id="SDG15395.1"/>
    </source>
</evidence>
<gene>
    <name evidence="3" type="ORF">SAMN04487974_101182</name>
</gene>
<feature type="transmembrane region" description="Helical" evidence="1">
    <location>
        <begin position="40"/>
        <end position="58"/>
    </location>
</feature>
<protein>
    <submittedName>
        <fullName evidence="3">Tripartite tricarboxylate transporter TctB family protein</fullName>
    </submittedName>
</protein>
<reference evidence="3 4" key="1">
    <citation type="submission" date="2016-10" db="EMBL/GenBank/DDBJ databases">
        <authorList>
            <person name="de Groot N.N."/>
        </authorList>
    </citation>
    <scope>NUCLEOTIDE SEQUENCE [LARGE SCALE GENOMIC DNA]</scope>
    <source>
        <strain evidence="3 4">CGMCC 1.10267</strain>
    </source>
</reference>
<dbReference type="AlphaFoldDB" id="A0A1G7RX99"/>
<dbReference type="Proteomes" id="UP000199495">
    <property type="component" value="Unassembled WGS sequence"/>
</dbReference>
<feature type="transmembrane region" description="Helical" evidence="1">
    <location>
        <begin position="117"/>
        <end position="140"/>
    </location>
</feature>
<keyword evidence="1" id="KW-0472">Membrane</keyword>
<dbReference type="RefSeq" id="WP_090589850.1">
    <property type="nucleotide sequence ID" value="NZ_FNCS01000001.1"/>
</dbReference>
<keyword evidence="4" id="KW-1185">Reference proteome</keyword>
<dbReference type="Pfam" id="PF07331">
    <property type="entry name" value="TctB"/>
    <property type="match status" value="1"/>
</dbReference>
<keyword evidence="1" id="KW-1133">Transmembrane helix</keyword>
<dbReference type="InterPro" id="IPR009936">
    <property type="entry name" value="DUF1468"/>
</dbReference>
<name>A0A1G7RX99_9HYPH</name>
<dbReference type="EMBL" id="FNCS01000001">
    <property type="protein sequence ID" value="SDG15395.1"/>
    <property type="molecule type" value="Genomic_DNA"/>
</dbReference>
<feature type="transmembrane region" description="Helical" evidence="1">
    <location>
        <begin position="79"/>
        <end position="105"/>
    </location>
</feature>